<name>A0A832G807_9BACT</name>
<feature type="transmembrane region" description="Helical" evidence="1">
    <location>
        <begin position="386"/>
        <end position="408"/>
    </location>
</feature>
<feature type="transmembrane region" description="Helical" evidence="1">
    <location>
        <begin position="28"/>
        <end position="44"/>
    </location>
</feature>
<feature type="transmembrane region" description="Helical" evidence="1">
    <location>
        <begin position="105"/>
        <end position="122"/>
    </location>
</feature>
<protein>
    <submittedName>
        <fullName evidence="2">Oligosaccharide repeat unit polymerase</fullName>
    </submittedName>
</protein>
<dbReference type="EMBL" id="DSVI01000020">
    <property type="protein sequence ID" value="HGT48961.1"/>
    <property type="molecule type" value="Genomic_DNA"/>
</dbReference>
<feature type="transmembrane region" description="Helical" evidence="1">
    <location>
        <begin position="239"/>
        <end position="260"/>
    </location>
</feature>
<feature type="transmembrane region" description="Helical" evidence="1">
    <location>
        <begin position="158"/>
        <end position="176"/>
    </location>
</feature>
<organism evidence="2">
    <name type="scientific">Ignavibacterium album</name>
    <dbReference type="NCBI Taxonomy" id="591197"/>
    <lineage>
        <taxon>Bacteria</taxon>
        <taxon>Pseudomonadati</taxon>
        <taxon>Ignavibacteriota</taxon>
        <taxon>Ignavibacteria</taxon>
        <taxon>Ignavibacteriales</taxon>
        <taxon>Ignavibacteriaceae</taxon>
        <taxon>Ignavibacterium</taxon>
    </lineage>
</organism>
<proteinExistence type="predicted"/>
<gene>
    <name evidence="2" type="ORF">ENS56_13070</name>
</gene>
<keyword evidence="1" id="KW-0812">Transmembrane</keyword>
<sequence length="440" mass="50876">MTPILVLFISLIGILSGKIIFRFWINHLTVYSFVMGGLIFLYEIKLLPYPDLSFTTWFFLFLSTFAFIFGILTILSANALNNETHSERVRVSILDMPIFADGGRILKYSAIFFSLVGLFVALHRWYIMINIFGSIPSVFLNAAWVYRINVKGEIKEFIPILPSFVYVGVFLSAIYTAYKGKFSFLSFFPIFCIILKELTYFGRGEMLFATFEFFFTFFLMRNILNQETNVPFKFSKKNALISIILLLALVIAAASVVRTSRGIKENFRGASQELKQLEENMILTPSVYFYLSSDLGVLNQYLFYDNEDAKFGENTFRGVYYLLSKLKIVEEPEFFQKGYFIPMWSNTGTYLREIHADFGISGVIIIPFLLGLLCSWLWFKFIKQKSLFSLVILVYLHIVLAFSFLVMVTRLNQWFISQALILLFIPLLNRIAKRSSLKSI</sequence>
<feature type="transmembrane region" description="Helical" evidence="1">
    <location>
        <begin position="358"/>
        <end position="379"/>
    </location>
</feature>
<feature type="transmembrane region" description="Helical" evidence="1">
    <location>
        <begin position="56"/>
        <end position="80"/>
    </location>
</feature>
<reference evidence="2" key="1">
    <citation type="journal article" date="2020" name="mSystems">
        <title>Genome- and Community-Level Interaction Insights into Carbon Utilization and Element Cycling Functions of Hydrothermarchaeota in Hydrothermal Sediment.</title>
        <authorList>
            <person name="Zhou Z."/>
            <person name="Liu Y."/>
            <person name="Xu W."/>
            <person name="Pan J."/>
            <person name="Luo Z.H."/>
            <person name="Li M."/>
        </authorList>
    </citation>
    <scope>NUCLEOTIDE SEQUENCE [LARGE SCALE GENOMIC DNA]</scope>
    <source>
        <strain evidence="2">SpSt-500</strain>
    </source>
</reference>
<keyword evidence="1" id="KW-1133">Transmembrane helix</keyword>
<feature type="transmembrane region" description="Helical" evidence="1">
    <location>
        <begin position="6"/>
        <end position="21"/>
    </location>
</feature>
<evidence type="ECO:0000313" key="2">
    <source>
        <dbReference type="EMBL" id="HGT48961.1"/>
    </source>
</evidence>
<keyword evidence="1" id="KW-0472">Membrane</keyword>
<dbReference type="NCBIfam" id="TIGR04370">
    <property type="entry name" value="glyco_rpt_poly"/>
    <property type="match status" value="1"/>
</dbReference>
<comment type="caution">
    <text evidence="2">The sequence shown here is derived from an EMBL/GenBank/DDBJ whole genome shotgun (WGS) entry which is preliminary data.</text>
</comment>
<dbReference type="AlphaFoldDB" id="A0A832G807"/>
<feature type="transmembrane region" description="Helical" evidence="1">
    <location>
        <begin position="128"/>
        <end position="146"/>
    </location>
</feature>
<evidence type="ECO:0000256" key="1">
    <source>
        <dbReference type="SAM" id="Phobius"/>
    </source>
</evidence>
<feature type="transmembrane region" description="Helical" evidence="1">
    <location>
        <begin position="414"/>
        <end position="432"/>
    </location>
</feature>
<accession>A0A832G807</accession>
<feature type="transmembrane region" description="Helical" evidence="1">
    <location>
        <begin position="206"/>
        <end position="224"/>
    </location>
</feature>